<organism evidence="2 3">
    <name type="scientific">Zostera marina</name>
    <name type="common">Eelgrass</name>
    <dbReference type="NCBI Taxonomy" id="29655"/>
    <lineage>
        <taxon>Eukaryota</taxon>
        <taxon>Viridiplantae</taxon>
        <taxon>Streptophyta</taxon>
        <taxon>Embryophyta</taxon>
        <taxon>Tracheophyta</taxon>
        <taxon>Spermatophyta</taxon>
        <taxon>Magnoliopsida</taxon>
        <taxon>Liliopsida</taxon>
        <taxon>Zosteraceae</taxon>
        <taxon>Zostera</taxon>
    </lineage>
</organism>
<gene>
    <name evidence="2" type="ORF">ZOSMA_156G00460</name>
</gene>
<feature type="region of interest" description="Disordered" evidence="1">
    <location>
        <begin position="1"/>
        <end position="62"/>
    </location>
</feature>
<evidence type="ECO:0000313" key="3">
    <source>
        <dbReference type="Proteomes" id="UP000036987"/>
    </source>
</evidence>
<sequence length="221" mass="23902">MGSCFSSSSSSCCVGKKSASKDMMDKKSSPPHPPPPPTTTTGMNGAGIDPLDVEQTVDSDTGSKEEYFFDTKVYMDSDDDDFFSVNGDYTPLGGSTPNNQVVINPIKPTTSRLNKTLINNVQLPPFQNPSPFLSPRKKFSEFLSEASDEKEAVEEEARNGILNGISSGEEARNGNLNGTSSGEEARKSKKSSRKTVNCCLPMLSKKKTLDSTNPQRVELSK</sequence>
<dbReference type="PANTHER" id="PTHR34280">
    <property type="entry name" value="OS01G0920100 PROTEIN"/>
    <property type="match status" value="1"/>
</dbReference>
<feature type="region of interest" description="Disordered" evidence="1">
    <location>
        <begin position="144"/>
        <end position="200"/>
    </location>
</feature>
<feature type="compositionally biased region" description="Basic and acidic residues" evidence="1">
    <location>
        <begin position="19"/>
        <end position="28"/>
    </location>
</feature>
<proteinExistence type="predicted"/>
<dbReference type="Proteomes" id="UP000036987">
    <property type="component" value="Unassembled WGS sequence"/>
</dbReference>
<name>A0A0K9PXN1_ZOSMR</name>
<evidence type="ECO:0000313" key="2">
    <source>
        <dbReference type="EMBL" id="KMZ72997.1"/>
    </source>
</evidence>
<dbReference type="PANTHER" id="PTHR34280:SF2">
    <property type="entry name" value="OS01G0920100 PROTEIN"/>
    <property type="match status" value="1"/>
</dbReference>
<dbReference type="InterPro" id="IPR038947">
    <property type="entry name" value="At3g27210-like"/>
</dbReference>
<reference evidence="3" key="1">
    <citation type="journal article" date="2016" name="Nature">
        <title>The genome of the seagrass Zostera marina reveals angiosperm adaptation to the sea.</title>
        <authorList>
            <person name="Olsen J.L."/>
            <person name="Rouze P."/>
            <person name="Verhelst B."/>
            <person name="Lin Y.-C."/>
            <person name="Bayer T."/>
            <person name="Collen J."/>
            <person name="Dattolo E."/>
            <person name="De Paoli E."/>
            <person name="Dittami S."/>
            <person name="Maumus F."/>
            <person name="Michel G."/>
            <person name="Kersting A."/>
            <person name="Lauritano C."/>
            <person name="Lohaus R."/>
            <person name="Toepel M."/>
            <person name="Tonon T."/>
            <person name="Vanneste K."/>
            <person name="Amirebrahimi M."/>
            <person name="Brakel J."/>
            <person name="Bostroem C."/>
            <person name="Chovatia M."/>
            <person name="Grimwood J."/>
            <person name="Jenkins J.W."/>
            <person name="Jueterbock A."/>
            <person name="Mraz A."/>
            <person name="Stam W.T."/>
            <person name="Tice H."/>
            <person name="Bornberg-Bauer E."/>
            <person name="Green P.J."/>
            <person name="Pearson G.A."/>
            <person name="Procaccini G."/>
            <person name="Duarte C.M."/>
            <person name="Schmutz J."/>
            <person name="Reusch T.B.H."/>
            <person name="Van de Peer Y."/>
        </authorList>
    </citation>
    <scope>NUCLEOTIDE SEQUENCE [LARGE SCALE GENOMIC DNA]</scope>
    <source>
        <strain evidence="3">cv. Finnish</strain>
    </source>
</reference>
<feature type="compositionally biased region" description="Low complexity" evidence="1">
    <location>
        <begin position="1"/>
        <end position="17"/>
    </location>
</feature>
<protein>
    <submittedName>
        <fullName evidence="2">Uncharacterized protein</fullName>
    </submittedName>
</protein>
<dbReference type="OrthoDB" id="1925325at2759"/>
<keyword evidence="3" id="KW-1185">Reference proteome</keyword>
<evidence type="ECO:0000256" key="1">
    <source>
        <dbReference type="SAM" id="MobiDB-lite"/>
    </source>
</evidence>
<feature type="compositionally biased region" description="Basic and acidic residues" evidence="1">
    <location>
        <begin position="147"/>
        <end position="158"/>
    </location>
</feature>
<comment type="caution">
    <text evidence="2">The sequence shown here is derived from an EMBL/GenBank/DDBJ whole genome shotgun (WGS) entry which is preliminary data.</text>
</comment>
<accession>A0A0K9PXN1</accession>
<dbReference type="EMBL" id="LFYR01000611">
    <property type="protein sequence ID" value="KMZ72997.1"/>
    <property type="molecule type" value="Genomic_DNA"/>
</dbReference>
<dbReference type="AlphaFoldDB" id="A0A0K9PXN1"/>